<gene>
    <name evidence="1" type="ORF">ACFPU1_02675</name>
</gene>
<comment type="caution">
    <text evidence="1">The sequence shown here is derived from an EMBL/GenBank/DDBJ whole genome shotgun (WGS) entry which is preliminary data.</text>
</comment>
<organism evidence="1 2">
    <name type="scientific">Thalassorhabdus alkalitolerans</name>
    <dbReference type="NCBI Taxonomy" id="2282697"/>
    <lineage>
        <taxon>Bacteria</taxon>
        <taxon>Bacillati</taxon>
        <taxon>Bacillota</taxon>
        <taxon>Bacilli</taxon>
        <taxon>Bacillales</taxon>
        <taxon>Bacillaceae</taxon>
        <taxon>Thalassorhabdus</taxon>
    </lineage>
</organism>
<name>A0ABW0YGX4_9BACI</name>
<keyword evidence="2" id="KW-1185">Reference proteome</keyword>
<dbReference type="RefSeq" id="WP_157049779.1">
    <property type="nucleotide sequence ID" value="NZ_JBHSOZ010000003.1"/>
</dbReference>
<reference evidence="2" key="1">
    <citation type="journal article" date="2019" name="Int. J. Syst. Evol. Microbiol.">
        <title>The Global Catalogue of Microorganisms (GCM) 10K type strain sequencing project: providing services to taxonomists for standard genome sequencing and annotation.</title>
        <authorList>
            <consortium name="The Broad Institute Genomics Platform"/>
            <consortium name="The Broad Institute Genome Sequencing Center for Infectious Disease"/>
            <person name="Wu L."/>
            <person name="Ma J."/>
        </authorList>
    </citation>
    <scope>NUCLEOTIDE SEQUENCE [LARGE SCALE GENOMIC DNA]</scope>
    <source>
        <strain evidence="2">CECT 7184</strain>
    </source>
</reference>
<accession>A0ABW0YGX4</accession>
<evidence type="ECO:0000313" key="1">
    <source>
        <dbReference type="EMBL" id="MFC5711678.1"/>
    </source>
</evidence>
<sequence length="54" mass="6507">MKADKGLFTNEEIHALQTIQKQKENARSMVELYSLEEKEWDIYHTALRERKRSI</sequence>
<dbReference type="EMBL" id="JBHSOZ010000003">
    <property type="protein sequence ID" value="MFC5711678.1"/>
    <property type="molecule type" value="Genomic_DNA"/>
</dbReference>
<evidence type="ECO:0000313" key="2">
    <source>
        <dbReference type="Proteomes" id="UP001596142"/>
    </source>
</evidence>
<protein>
    <submittedName>
        <fullName evidence="1">Uncharacterized protein</fullName>
    </submittedName>
</protein>
<dbReference type="Proteomes" id="UP001596142">
    <property type="component" value="Unassembled WGS sequence"/>
</dbReference>
<proteinExistence type="predicted"/>